<dbReference type="Pfam" id="PF00931">
    <property type="entry name" value="NB-ARC"/>
    <property type="match status" value="1"/>
</dbReference>
<dbReference type="InterPro" id="IPR027417">
    <property type="entry name" value="P-loop_NTPase"/>
</dbReference>
<name>A0AAD9TMS5_9ROSI</name>
<sequence>MLDFRVVRIWGMGGIGKTTIAETFFDQISIKFEGCCFCRNVREESKKCGGLVRLQKEIISEILEEEIPKSGTLNIPTFVKRRLQKKKVLIVLDDVDNSKQLESLVGGVDQFGPGSRVIITTRDKQLLGPYVRHNIYKVESLMY</sequence>
<dbReference type="PRINTS" id="PR00364">
    <property type="entry name" value="DISEASERSIST"/>
</dbReference>
<dbReference type="PANTHER" id="PTHR11017:SF479">
    <property type="entry name" value="DISEASE RESISTANCE PROTEIN (TIR-NBS-LRR CLASS) FAMILY"/>
    <property type="match status" value="1"/>
</dbReference>
<dbReference type="AlphaFoldDB" id="A0AAD9TMS5"/>
<dbReference type="GO" id="GO:0006952">
    <property type="term" value="P:defense response"/>
    <property type="evidence" value="ECO:0007669"/>
    <property type="project" value="InterPro"/>
</dbReference>
<organism evidence="2 3">
    <name type="scientific">Dipteronia dyeriana</name>
    <dbReference type="NCBI Taxonomy" id="168575"/>
    <lineage>
        <taxon>Eukaryota</taxon>
        <taxon>Viridiplantae</taxon>
        <taxon>Streptophyta</taxon>
        <taxon>Embryophyta</taxon>
        <taxon>Tracheophyta</taxon>
        <taxon>Spermatophyta</taxon>
        <taxon>Magnoliopsida</taxon>
        <taxon>eudicotyledons</taxon>
        <taxon>Gunneridae</taxon>
        <taxon>Pentapetalae</taxon>
        <taxon>rosids</taxon>
        <taxon>malvids</taxon>
        <taxon>Sapindales</taxon>
        <taxon>Sapindaceae</taxon>
        <taxon>Hippocastanoideae</taxon>
        <taxon>Acereae</taxon>
        <taxon>Dipteronia</taxon>
    </lineage>
</organism>
<protein>
    <recommendedName>
        <fullName evidence="1">NB-ARC domain-containing protein</fullName>
    </recommendedName>
</protein>
<evidence type="ECO:0000313" key="2">
    <source>
        <dbReference type="EMBL" id="KAK2638930.1"/>
    </source>
</evidence>
<dbReference type="Proteomes" id="UP001280121">
    <property type="component" value="Unassembled WGS sequence"/>
</dbReference>
<keyword evidence="3" id="KW-1185">Reference proteome</keyword>
<gene>
    <name evidence="2" type="ORF">Ddye_026725</name>
</gene>
<dbReference type="SUPFAM" id="SSF52540">
    <property type="entry name" value="P-loop containing nucleoside triphosphate hydrolases"/>
    <property type="match status" value="1"/>
</dbReference>
<dbReference type="GO" id="GO:0043531">
    <property type="term" value="F:ADP binding"/>
    <property type="evidence" value="ECO:0007669"/>
    <property type="project" value="InterPro"/>
</dbReference>
<evidence type="ECO:0000259" key="1">
    <source>
        <dbReference type="Pfam" id="PF00931"/>
    </source>
</evidence>
<dbReference type="PANTHER" id="PTHR11017">
    <property type="entry name" value="LEUCINE-RICH REPEAT-CONTAINING PROTEIN"/>
    <property type="match status" value="1"/>
</dbReference>
<dbReference type="InterPro" id="IPR044974">
    <property type="entry name" value="Disease_R_plants"/>
</dbReference>
<reference evidence="2" key="1">
    <citation type="journal article" date="2023" name="Plant J.">
        <title>Genome sequences and population genomics provide insights into the demographic history, inbreeding, and mutation load of two 'living fossil' tree species of Dipteronia.</title>
        <authorList>
            <person name="Feng Y."/>
            <person name="Comes H.P."/>
            <person name="Chen J."/>
            <person name="Zhu S."/>
            <person name="Lu R."/>
            <person name="Zhang X."/>
            <person name="Li P."/>
            <person name="Qiu J."/>
            <person name="Olsen K.M."/>
            <person name="Qiu Y."/>
        </authorList>
    </citation>
    <scope>NUCLEOTIDE SEQUENCE</scope>
    <source>
        <strain evidence="2">KIB01</strain>
    </source>
</reference>
<dbReference type="EMBL" id="JANJYI010000008">
    <property type="protein sequence ID" value="KAK2638930.1"/>
    <property type="molecule type" value="Genomic_DNA"/>
</dbReference>
<proteinExistence type="predicted"/>
<dbReference type="InterPro" id="IPR002182">
    <property type="entry name" value="NB-ARC"/>
</dbReference>
<dbReference type="Gene3D" id="3.40.50.300">
    <property type="entry name" value="P-loop containing nucleotide triphosphate hydrolases"/>
    <property type="match status" value="1"/>
</dbReference>
<evidence type="ECO:0000313" key="3">
    <source>
        <dbReference type="Proteomes" id="UP001280121"/>
    </source>
</evidence>
<accession>A0AAD9TMS5</accession>
<feature type="domain" description="NB-ARC" evidence="1">
    <location>
        <begin position="3"/>
        <end position="140"/>
    </location>
</feature>
<comment type="caution">
    <text evidence="2">The sequence shown here is derived from an EMBL/GenBank/DDBJ whole genome shotgun (WGS) entry which is preliminary data.</text>
</comment>